<reference evidence="1 2" key="2">
    <citation type="journal article" date="2011" name="Stand. Genomic Sci.">
        <title>Complete genome sequence of Isosphaera pallida type strain (IS1B).</title>
        <authorList>
            <consortium name="US DOE Joint Genome Institute (JGI-PGF)"/>
            <person name="Goker M."/>
            <person name="Cleland D."/>
            <person name="Saunders E."/>
            <person name="Lapidus A."/>
            <person name="Nolan M."/>
            <person name="Lucas S."/>
            <person name="Hammon N."/>
            <person name="Deshpande S."/>
            <person name="Cheng J.F."/>
            <person name="Tapia R."/>
            <person name="Han C."/>
            <person name="Goodwin L."/>
            <person name="Pitluck S."/>
            <person name="Liolios K."/>
            <person name="Pagani I."/>
            <person name="Ivanova N."/>
            <person name="Mavromatis K."/>
            <person name="Pati A."/>
            <person name="Chen A."/>
            <person name="Palaniappan K."/>
            <person name="Land M."/>
            <person name="Hauser L."/>
            <person name="Chang Y.J."/>
            <person name="Jeffries C.D."/>
            <person name="Detter J.C."/>
            <person name="Beck B."/>
            <person name="Woyke T."/>
            <person name="Bristow J."/>
            <person name="Eisen J.A."/>
            <person name="Markowitz V."/>
            <person name="Hugenholtz P."/>
            <person name="Kyrpides N.C."/>
            <person name="Klenk H.P."/>
        </authorList>
    </citation>
    <scope>NUCLEOTIDE SEQUENCE [LARGE SCALE GENOMIC DNA]</scope>
    <source>
        <strain evidence="2">ATCC 43644 / DSM 9630 / IS1B</strain>
    </source>
</reference>
<reference key="1">
    <citation type="submission" date="2010-11" db="EMBL/GenBank/DDBJ databases">
        <title>The complete sequence of chromosome of Isophaera pallida ATCC 43644.</title>
        <authorList>
            <consortium name="US DOE Joint Genome Institute (JGI-PGF)"/>
            <person name="Lucas S."/>
            <person name="Copeland A."/>
            <person name="Lapidus A."/>
            <person name="Bruce D."/>
            <person name="Goodwin L."/>
            <person name="Pitluck S."/>
            <person name="Kyrpides N."/>
            <person name="Mavromatis K."/>
            <person name="Pagani I."/>
            <person name="Ivanova N."/>
            <person name="Saunders E."/>
            <person name="Brettin T."/>
            <person name="Detter J.C."/>
            <person name="Han C."/>
            <person name="Tapia R."/>
            <person name="Land M."/>
            <person name="Hauser L."/>
            <person name="Markowitz V."/>
            <person name="Cheng J.-F."/>
            <person name="Hugenholtz P."/>
            <person name="Woyke T."/>
            <person name="Wu D."/>
            <person name="Eisen J.A."/>
        </authorList>
    </citation>
    <scope>NUCLEOTIDE SEQUENCE</scope>
    <source>
        <strain>ATCC 43644</strain>
    </source>
</reference>
<accession>E8QWU8</accession>
<dbReference type="OrthoDB" id="289689at2"/>
<proteinExistence type="predicted"/>
<dbReference type="HOGENOM" id="CLU_1056794_0_0_0"/>
<dbReference type="KEGG" id="ipa:Isop_2424"/>
<sequence length="263" mass="28479">MAVIIEKYDSRETTVGVENPSVELLYVVDGTEDDAAVRTLVEATIPAIYAGLVFQNYHISHQGSGLWEVSVRYGKLEPKQPGESSFSFDTGGGTTHITQSLQTVASYAPPGEDPPDFKGAIGVNNDSVEGTDITIPVYNFKETHYIPVALVTPAYKAALFYLTGKVNAAPFKGFAPGEVLFQGASGSQRGQEDWEITFSFAASPNAVGLTIGDITGIDKKGWEYLWVRYQDAEDEDVLVKQPAAVYVEQVYPYGDFSLLGIGT</sequence>
<gene>
    <name evidence="1" type="ordered locus">Isop_2424</name>
</gene>
<keyword evidence="2" id="KW-1185">Reference proteome</keyword>
<dbReference type="AlphaFoldDB" id="E8QWU8"/>
<dbReference type="RefSeq" id="WP_013565286.1">
    <property type="nucleotide sequence ID" value="NC_014962.1"/>
</dbReference>
<dbReference type="InParanoid" id="E8QWU8"/>
<name>E8QWU8_ISOPI</name>
<protein>
    <submittedName>
        <fullName evidence="1">Uncharacterized protein</fullName>
    </submittedName>
</protein>
<dbReference type="eggNOG" id="ENOG5032UID">
    <property type="taxonomic scope" value="Bacteria"/>
</dbReference>
<organism evidence="1 2">
    <name type="scientific">Isosphaera pallida (strain ATCC 43644 / DSM 9630 / IS1B)</name>
    <dbReference type="NCBI Taxonomy" id="575540"/>
    <lineage>
        <taxon>Bacteria</taxon>
        <taxon>Pseudomonadati</taxon>
        <taxon>Planctomycetota</taxon>
        <taxon>Planctomycetia</taxon>
        <taxon>Isosphaerales</taxon>
        <taxon>Isosphaeraceae</taxon>
        <taxon>Isosphaera</taxon>
    </lineage>
</organism>
<evidence type="ECO:0000313" key="2">
    <source>
        <dbReference type="Proteomes" id="UP000008631"/>
    </source>
</evidence>
<dbReference type="STRING" id="575540.Isop_2424"/>
<dbReference type="EMBL" id="CP002353">
    <property type="protein sequence ID" value="ADV62998.1"/>
    <property type="molecule type" value="Genomic_DNA"/>
</dbReference>
<dbReference type="Proteomes" id="UP000008631">
    <property type="component" value="Chromosome"/>
</dbReference>
<evidence type="ECO:0000313" key="1">
    <source>
        <dbReference type="EMBL" id="ADV62998.1"/>
    </source>
</evidence>